<gene>
    <name evidence="2" type="ORF">GIL414_LOCUS72288</name>
</gene>
<feature type="region of interest" description="Disordered" evidence="1">
    <location>
        <begin position="168"/>
        <end position="209"/>
    </location>
</feature>
<proteinExistence type="predicted"/>
<sequence>KRQEVIPLLGALVGFTQDEYKRAIDATSTNNSNSPKGGSGWLTGWLGGNVATGGGGGGTNPARARTQSETPVYDPNKSFTELLIQYVDQQSTNNLQHPTAKFNTDEYLHRYDSNVGGAGGAGHNLLRKSSVSASANPFVNSSHLHFNKPLSAAVLPTLNSSQNITILNPPPLSSASSSSTTTTTTTTTTAAAAENTESSSTILKDLLKT</sequence>
<evidence type="ECO:0000256" key="1">
    <source>
        <dbReference type="SAM" id="MobiDB-lite"/>
    </source>
</evidence>
<comment type="caution">
    <text evidence="2">The sequence shown here is derived from an EMBL/GenBank/DDBJ whole genome shotgun (WGS) entry which is preliminary data.</text>
</comment>
<dbReference type="AlphaFoldDB" id="A0A8S3HYW0"/>
<feature type="non-terminal residue" evidence="2">
    <location>
        <position position="1"/>
    </location>
</feature>
<feature type="compositionally biased region" description="Low complexity" evidence="1">
    <location>
        <begin position="173"/>
        <end position="201"/>
    </location>
</feature>
<feature type="compositionally biased region" description="Gly residues" evidence="1">
    <location>
        <begin position="50"/>
        <end position="59"/>
    </location>
</feature>
<evidence type="ECO:0000313" key="3">
    <source>
        <dbReference type="Proteomes" id="UP000681720"/>
    </source>
</evidence>
<reference evidence="2" key="1">
    <citation type="submission" date="2021-02" db="EMBL/GenBank/DDBJ databases">
        <authorList>
            <person name="Nowell W R."/>
        </authorList>
    </citation>
    <scope>NUCLEOTIDE SEQUENCE</scope>
</reference>
<organism evidence="2 3">
    <name type="scientific">Rotaria magnacalcarata</name>
    <dbReference type="NCBI Taxonomy" id="392030"/>
    <lineage>
        <taxon>Eukaryota</taxon>
        <taxon>Metazoa</taxon>
        <taxon>Spiralia</taxon>
        <taxon>Gnathifera</taxon>
        <taxon>Rotifera</taxon>
        <taxon>Eurotatoria</taxon>
        <taxon>Bdelloidea</taxon>
        <taxon>Philodinida</taxon>
        <taxon>Philodinidae</taxon>
        <taxon>Rotaria</taxon>
    </lineage>
</organism>
<protein>
    <recommendedName>
        <fullName evidence="4">GRIP domain-containing protein</fullName>
    </recommendedName>
</protein>
<accession>A0A8S3HYW0</accession>
<dbReference type="Proteomes" id="UP000681720">
    <property type="component" value="Unassembled WGS sequence"/>
</dbReference>
<feature type="region of interest" description="Disordered" evidence="1">
    <location>
        <begin position="50"/>
        <end position="70"/>
    </location>
</feature>
<dbReference type="EMBL" id="CAJOBJ010336055">
    <property type="protein sequence ID" value="CAF5189078.1"/>
    <property type="molecule type" value="Genomic_DNA"/>
</dbReference>
<evidence type="ECO:0000313" key="2">
    <source>
        <dbReference type="EMBL" id="CAF5189078.1"/>
    </source>
</evidence>
<evidence type="ECO:0008006" key="4">
    <source>
        <dbReference type="Google" id="ProtNLM"/>
    </source>
</evidence>
<name>A0A8S3HYW0_9BILA</name>